<accession>A0A8J4DNX7</accession>
<comment type="similarity">
    <text evidence="2">Belongs to the UPF0014 family.</text>
</comment>
<dbReference type="RefSeq" id="WP_239152444.1">
    <property type="nucleotide sequence ID" value="NZ_BOPF01000003.1"/>
</dbReference>
<keyword evidence="4 6" id="KW-1133">Transmembrane helix</keyword>
<evidence type="ECO:0000256" key="5">
    <source>
        <dbReference type="ARBA" id="ARBA00023136"/>
    </source>
</evidence>
<dbReference type="Pfam" id="PF03649">
    <property type="entry name" value="UPF0014"/>
    <property type="match status" value="1"/>
</dbReference>
<dbReference type="InterPro" id="IPR005226">
    <property type="entry name" value="UPF0014_fam"/>
</dbReference>
<organism evidence="7 8">
    <name type="scientific">Virgisporangium aliadipatigenens</name>
    <dbReference type="NCBI Taxonomy" id="741659"/>
    <lineage>
        <taxon>Bacteria</taxon>
        <taxon>Bacillati</taxon>
        <taxon>Actinomycetota</taxon>
        <taxon>Actinomycetes</taxon>
        <taxon>Micromonosporales</taxon>
        <taxon>Micromonosporaceae</taxon>
        <taxon>Virgisporangium</taxon>
    </lineage>
</organism>
<feature type="transmembrane region" description="Helical" evidence="6">
    <location>
        <begin position="214"/>
        <end position="235"/>
    </location>
</feature>
<evidence type="ECO:0000256" key="3">
    <source>
        <dbReference type="ARBA" id="ARBA00022692"/>
    </source>
</evidence>
<name>A0A8J4DNX7_9ACTN</name>
<evidence type="ECO:0000256" key="1">
    <source>
        <dbReference type="ARBA" id="ARBA00004141"/>
    </source>
</evidence>
<dbReference type="Proteomes" id="UP000619260">
    <property type="component" value="Unassembled WGS sequence"/>
</dbReference>
<feature type="transmembrane region" description="Helical" evidence="6">
    <location>
        <begin position="120"/>
        <end position="140"/>
    </location>
</feature>
<dbReference type="GO" id="GO:0005886">
    <property type="term" value="C:plasma membrane"/>
    <property type="evidence" value="ECO:0007669"/>
    <property type="project" value="TreeGrafter"/>
</dbReference>
<gene>
    <name evidence="7" type="ORF">Val02_11620</name>
</gene>
<evidence type="ECO:0000256" key="4">
    <source>
        <dbReference type="ARBA" id="ARBA00022989"/>
    </source>
</evidence>
<dbReference type="AlphaFoldDB" id="A0A8J4DNX7"/>
<feature type="transmembrane region" description="Helical" evidence="6">
    <location>
        <begin position="190"/>
        <end position="208"/>
    </location>
</feature>
<evidence type="ECO:0000256" key="2">
    <source>
        <dbReference type="ARBA" id="ARBA00005268"/>
    </source>
</evidence>
<evidence type="ECO:0000313" key="7">
    <source>
        <dbReference type="EMBL" id="GIJ44276.1"/>
    </source>
</evidence>
<feature type="transmembrane region" description="Helical" evidence="6">
    <location>
        <begin position="49"/>
        <end position="76"/>
    </location>
</feature>
<dbReference type="PANTHER" id="PTHR30028:SF0">
    <property type="entry name" value="PROTEIN ALUMINUM SENSITIVE 3"/>
    <property type="match status" value="1"/>
</dbReference>
<comment type="caution">
    <text evidence="7">The sequence shown here is derived from an EMBL/GenBank/DDBJ whole genome shotgun (WGS) entry which is preliminary data.</text>
</comment>
<proteinExistence type="inferred from homology"/>
<reference evidence="7" key="1">
    <citation type="submission" date="2021-01" db="EMBL/GenBank/DDBJ databases">
        <title>Whole genome shotgun sequence of Virgisporangium aliadipatigenens NBRC 105644.</title>
        <authorList>
            <person name="Komaki H."/>
            <person name="Tamura T."/>
        </authorList>
    </citation>
    <scope>NUCLEOTIDE SEQUENCE</scope>
    <source>
        <strain evidence="7">NBRC 105644</strain>
    </source>
</reference>
<comment type="subcellular location">
    <subcellularLocation>
        <location evidence="1">Membrane</location>
        <topology evidence="1">Multi-pass membrane protein</topology>
    </subcellularLocation>
</comment>
<keyword evidence="5 6" id="KW-0472">Membrane</keyword>
<evidence type="ECO:0000313" key="8">
    <source>
        <dbReference type="Proteomes" id="UP000619260"/>
    </source>
</evidence>
<protein>
    <submittedName>
        <fullName evidence="7">ABC transporter permease</fullName>
    </submittedName>
</protein>
<dbReference type="PANTHER" id="PTHR30028">
    <property type="entry name" value="UPF0014 INNER MEMBRANE PROTEIN YBBM-RELATED"/>
    <property type="match status" value="1"/>
</dbReference>
<keyword evidence="8" id="KW-1185">Reference proteome</keyword>
<keyword evidence="3 6" id="KW-0812">Transmembrane</keyword>
<sequence length="250" mass="24927">MAGTVPIGATLAVVLVALTLVAAGAARLGGLPVWGAVLRANTRAVLQLTVVSLVIVGVLRSWWLTAAFGLLMYGVAAFTSGRRIGAGAGLNAALLAIGAGVAPVLAVLLSTGLVPLKPVAVVPIVGILVGGAMTATSLSGRRALDELATRHGEYEAALALGFTERDAALEVCRPPAAQGLVPALDQTRTVGLVTLPGAFVGALLGGAGPVQAGAIQLLVLVALLAVETTAVLVVVELVARRILRRDPAGG</sequence>
<evidence type="ECO:0000256" key="6">
    <source>
        <dbReference type="SAM" id="Phobius"/>
    </source>
</evidence>
<dbReference type="EMBL" id="BOPF01000003">
    <property type="protein sequence ID" value="GIJ44276.1"/>
    <property type="molecule type" value="Genomic_DNA"/>
</dbReference>
<feature type="transmembrane region" description="Helical" evidence="6">
    <location>
        <begin position="88"/>
        <end position="114"/>
    </location>
</feature>